<evidence type="ECO:0000259" key="1">
    <source>
        <dbReference type="PROSITE" id="PS50172"/>
    </source>
</evidence>
<proteinExistence type="predicted"/>
<keyword evidence="3" id="KW-1185">Reference proteome</keyword>
<dbReference type="Proteomes" id="UP000603453">
    <property type="component" value="Unassembled WGS sequence"/>
</dbReference>
<dbReference type="Gene3D" id="3.40.50.10190">
    <property type="entry name" value="BRCT domain"/>
    <property type="match status" value="2"/>
</dbReference>
<dbReference type="PROSITE" id="PS50172">
    <property type="entry name" value="BRCT"/>
    <property type="match status" value="3"/>
</dbReference>
<dbReference type="Pfam" id="PF12738">
    <property type="entry name" value="PTCB-BRCT"/>
    <property type="match status" value="2"/>
</dbReference>
<feature type="domain" description="BRCT" evidence="1">
    <location>
        <begin position="344"/>
        <end position="422"/>
    </location>
</feature>
<dbReference type="EMBL" id="JAEPRD010000083">
    <property type="protein sequence ID" value="KAG2200483.1"/>
    <property type="molecule type" value="Genomic_DNA"/>
</dbReference>
<comment type="caution">
    <text evidence="2">The sequence shown here is derived from an EMBL/GenBank/DDBJ whole genome shotgun (WGS) entry which is preliminary data.</text>
</comment>
<dbReference type="InterPro" id="IPR001357">
    <property type="entry name" value="BRCT_dom"/>
</dbReference>
<dbReference type="PANTHER" id="PTHR47667">
    <property type="entry name" value="REGULATOR OF TY1 TRANSPOSITION PROTEIN 107"/>
    <property type="match status" value="1"/>
</dbReference>
<accession>A0A8H7V233</accession>
<dbReference type="AlphaFoldDB" id="A0A8H7V233"/>
<dbReference type="InterPro" id="IPR053036">
    <property type="entry name" value="CellCycle_DNARepair_Reg"/>
</dbReference>
<name>A0A8H7V233_9FUNG</name>
<evidence type="ECO:0000313" key="3">
    <source>
        <dbReference type="Proteomes" id="UP000603453"/>
    </source>
</evidence>
<protein>
    <recommendedName>
        <fullName evidence="1">BRCT domain-containing protein</fullName>
    </recommendedName>
</protein>
<sequence length="520" mass="60439">MLGHNYEKLDNHQQKFRKLGRHVNDKKTLQLFRNVVYEVDDRMPEFTKMRVSNMESCENLGQRNSQRYPHDIVPNLYVSQDRTYPYIQYGYLTFIDWFLQPLWVENAVTNGFVHNLENYSPVLNQFLSGVVLLLLDLPERDCDPVTNELNRFGGQYRDDVTEDLTHLICLEPRGAQYNQCIEQNIPVVLPQWLDDCFRLKKRIDTKLYQYPDPIVFYETNPTPAKLYPYHDLAMISSGGDHNRVFEDEVLYFGHDLNIKEDFKVALTDAIARAGGTVVEQYNYQKVTIVILKDRGTQEFRMVSKDAKLVASLWWLTNTLLRGYCNSPLCTLLDYPTPPGGLPEMNDCVITIAGYGNVTRFYLRRLVTAIGAKYDPALNSETTHLICGRMISDKYSKAVSLPNVTIVNHLWLEECYQQWKIMDPNADRRYRFIPNQKPILDATAGRAHLLMTELERWIDPRTMPEHAVSRARQVISRNDIQGSVHVRKRREAAIQATRLLNDIVIPDANAYEKEAKRKRSH</sequence>
<organism evidence="2 3">
    <name type="scientific">Mucor saturninus</name>
    <dbReference type="NCBI Taxonomy" id="64648"/>
    <lineage>
        <taxon>Eukaryota</taxon>
        <taxon>Fungi</taxon>
        <taxon>Fungi incertae sedis</taxon>
        <taxon>Mucoromycota</taxon>
        <taxon>Mucoromycotina</taxon>
        <taxon>Mucoromycetes</taxon>
        <taxon>Mucorales</taxon>
        <taxon>Mucorineae</taxon>
        <taxon>Mucoraceae</taxon>
        <taxon>Mucor</taxon>
    </lineage>
</organism>
<gene>
    <name evidence="2" type="ORF">INT47_011463</name>
</gene>
<dbReference type="OrthoDB" id="342264at2759"/>
<feature type="domain" description="BRCT" evidence="1">
    <location>
        <begin position="240"/>
        <end position="322"/>
    </location>
</feature>
<dbReference type="SMART" id="SM00292">
    <property type="entry name" value="BRCT"/>
    <property type="match status" value="3"/>
</dbReference>
<dbReference type="GO" id="GO:0006302">
    <property type="term" value="P:double-strand break repair"/>
    <property type="evidence" value="ECO:0007669"/>
    <property type="project" value="TreeGrafter"/>
</dbReference>
<dbReference type="InterPro" id="IPR036420">
    <property type="entry name" value="BRCT_dom_sf"/>
</dbReference>
<feature type="domain" description="BRCT" evidence="1">
    <location>
        <begin position="122"/>
        <end position="210"/>
    </location>
</feature>
<reference evidence="2" key="1">
    <citation type="submission" date="2020-12" db="EMBL/GenBank/DDBJ databases">
        <title>Metabolic potential, ecology and presence of endohyphal bacteria is reflected in genomic diversity of Mucoromycotina.</title>
        <authorList>
            <person name="Muszewska A."/>
            <person name="Okrasinska A."/>
            <person name="Steczkiewicz K."/>
            <person name="Drgas O."/>
            <person name="Orlowska M."/>
            <person name="Perlinska-Lenart U."/>
            <person name="Aleksandrzak-Piekarczyk T."/>
            <person name="Szatraj K."/>
            <person name="Zielenkiewicz U."/>
            <person name="Pilsyk S."/>
            <person name="Malc E."/>
            <person name="Mieczkowski P."/>
            <person name="Kruszewska J.S."/>
            <person name="Biernat P."/>
            <person name="Pawlowska J."/>
        </authorList>
    </citation>
    <scope>NUCLEOTIDE SEQUENCE</scope>
    <source>
        <strain evidence="2">WA0000017839</strain>
    </source>
</reference>
<evidence type="ECO:0000313" key="2">
    <source>
        <dbReference type="EMBL" id="KAG2200483.1"/>
    </source>
</evidence>
<dbReference type="GO" id="GO:0005634">
    <property type="term" value="C:nucleus"/>
    <property type="evidence" value="ECO:0007669"/>
    <property type="project" value="TreeGrafter"/>
</dbReference>
<dbReference type="GO" id="GO:1990683">
    <property type="term" value="P:DNA double-strand break attachment to nuclear envelope"/>
    <property type="evidence" value="ECO:0007669"/>
    <property type="project" value="TreeGrafter"/>
</dbReference>
<dbReference type="SUPFAM" id="SSF52113">
    <property type="entry name" value="BRCT domain"/>
    <property type="match status" value="2"/>
</dbReference>
<dbReference type="GO" id="GO:0035361">
    <property type="term" value="C:Cul8-RING ubiquitin ligase complex"/>
    <property type="evidence" value="ECO:0007669"/>
    <property type="project" value="TreeGrafter"/>
</dbReference>
<dbReference type="PANTHER" id="PTHR47667:SF1">
    <property type="entry name" value="REGULATOR OF TY1 TRANSPOSITION PROTEIN 107"/>
    <property type="match status" value="1"/>
</dbReference>